<dbReference type="AlphaFoldDB" id="A0A3B6CAV5"/>
<dbReference type="RefSeq" id="XP_044320053.1">
    <property type="nucleotide sequence ID" value="XM_044464118.1"/>
</dbReference>
<dbReference type="Gramene" id="TraesCAD_scaffold_018397_01G000400.1">
    <property type="protein sequence ID" value="TraesCAD_scaffold_018397_01G000400.1"/>
    <property type="gene ID" value="TraesCAD_scaffold_018397_01G000400"/>
</dbReference>
<evidence type="ECO:0000256" key="8">
    <source>
        <dbReference type="SAM" id="MobiDB-lite"/>
    </source>
</evidence>
<feature type="region of interest" description="Disordered" evidence="8">
    <location>
        <begin position="93"/>
        <end position="112"/>
    </location>
</feature>
<feature type="domain" description="C2H2-type" evidence="9">
    <location>
        <begin position="405"/>
        <end position="432"/>
    </location>
</feature>
<dbReference type="PANTHER" id="PTHR45988:SF80">
    <property type="entry name" value="C2H2-TYPE DOMAIN-CONTAINING PROTEIN"/>
    <property type="match status" value="1"/>
</dbReference>
<dbReference type="SUPFAM" id="SSF57667">
    <property type="entry name" value="beta-beta-alpha zinc fingers"/>
    <property type="match status" value="1"/>
</dbReference>
<dbReference type="OMA" id="LWDNHWE"/>
<evidence type="ECO:0000256" key="4">
    <source>
        <dbReference type="ARBA" id="ARBA00022833"/>
    </source>
</evidence>
<evidence type="ECO:0000256" key="5">
    <source>
        <dbReference type="ARBA" id="ARBA00023015"/>
    </source>
</evidence>
<dbReference type="Gramene" id="TraesJUL2B03G00979930.1">
    <property type="protein sequence ID" value="TraesJUL2B03G00979930.1.CDS1"/>
    <property type="gene ID" value="TraesJUL2B03G00979930"/>
</dbReference>
<keyword evidence="2" id="KW-0677">Repeat</keyword>
<name>A0A3B6CAV5_WHEAT</name>
<keyword evidence="11" id="KW-1185">Reference proteome</keyword>
<dbReference type="Pfam" id="PF13912">
    <property type="entry name" value="zf-C2H2_6"/>
    <property type="match status" value="3"/>
</dbReference>
<dbReference type="InterPro" id="IPR036236">
    <property type="entry name" value="Znf_C2H2_sf"/>
</dbReference>
<dbReference type="PROSITE" id="PS00028">
    <property type="entry name" value="ZINC_FINGER_C2H2_1"/>
    <property type="match status" value="3"/>
</dbReference>
<reference evidence="10" key="2">
    <citation type="submission" date="2018-10" db="UniProtKB">
        <authorList>
            <consortium name="EnsemblPlants"/>
        </authorList>
    </citation>
    <scope>IDENTIFICATION</scope>
</reference>
<dbReference type="GeneID" id="123041521"/>
<dbReference type="Gramene" id="TraesROB_scaffold_027865_01G000400.1">
    <property type="protein sequence ID" value="TraesROB_scaffold_027865_01G000400.1"/>
    <property type="gene ID" value="TraesROB_scaffold_027865_01G000400"/>
</dbReference>
<dbReference type="Gramene" id="TraesSTA2B03G00969870.1">
    <property type="protein sequence ID" value="TraesSTA2B03G00969870.1.CDS1"/>
    <property type="gene ID" value="TraesSTA2B03G00969870"/>
</dbReference>
<dbReference type="GO" id="GO:0006355">
    <property type="term" value="P:regulation of DNA-templated transcription"/>
    <property type="evidence" value="ECO:0000318"/>
    <property type="project" value="GO_Central"/>
</dbReference>
<evidence type="ECO:0000256" key="1">
    <source>
        <dbReference type="ARBA" id="ARBA00022723"/>
    </source>
</evidence>
<dbReference type="Gramene" id="TraesWEE_scaffold_020293_01G000400.1">
    <property type="protein sequence ID" value="TraesWEE_scaffold_020293_01G000400.1"/>
    <property type="gene ID" value="TraesWEE_scaffold_020293_01G000400"/>
</dbReference>
<dbReference type="Proteomes" id="UP000019116">
    <property type="component" value="Chromosome 2B"/>
</dbReference>
<dbReference type="Gramene" id="TraesJAG2B03G00973330.1">
    <property type="protein sequence ID" value="TraesJAG2B03G00973330.1.CDS1"/>
    <property type="gene ID" value="TraesJAG2B03G00973330"/>
</dbReference>
<evidence type="ECO:0000256" key="6">
    <source>
        <dbReference type="ARBA" id="ARBA00023163"/>
    </source>
</evidence>
<dbReference type="PANTHER" id="PTHR45988">
    <property type="entry name" value="C2H2 TYPE ZINC FINGER TRANSCRIPTION FACTOR FAMILY-RELATED"/>
    <property type="match status" value="1"/>
</dbReference>
<organism evidence="10">
    <name type="scientific">Triticum aestivum</name>
    <name type="common">Wheat</name>
    <dbReference type="NCBI Taxonomy" id="4565"/>
    <lineage>
        <taxon>Eukaryota</taxon>
        <taxon>Viridiplantae</taxon>
        <taxon>Streptophyta</taxon>
        <taxon>Embryophyta</taxon>
        <taxon>Tracheophyta</taxon>
        <taxon>Spermatophyta</taxon>
        <taxon>Magnoliopsida</taxon>
        <taxon>Liliopsida</taxon>
        <taxon>Poales</taxon>
        <taxon>Poaceae</taxon>
        <taxon>BOP clade</taxon>
        <taxon>Pooideae</taxon>
        <taxon>Triticodae</taxon>
        <taxon>Triticeae</taxon>
        <taxon>Triticinae</taxon>
        <taxon>Triticum</taxon>
    </lineage>
</organism>
<evidence type="ECO:0000259" key="9">
    <source>
        <dbReference type="PROSITE" id="PS50157"/>
    </source>
</evidence>
<dbReference type="GO" id="GO:0008270">
    <property type="term" value="F:zinc ion binding"/>
    <property type="evidence" value="ECO:0007669"/>
    <property type="project" value="UniProtKB-KW"/>
</dbReference>
<feature type="domain" description="C2H2-type" evidence="9">
    <location>
        <begin position="66"/>
        <end position="93"/>
    </location>
</feature>
<feature type="region of interest" description="Disordered" evidence="8">
    <location>
        <begin position="267"/>
        <end position="323"/>
    </location>
</feature>
<dbReference type="EnsemblPlants" id="TraesCS2B02G351200.1">
    <property type="protein sequence ID" value="TraesCS2B02G351200.1.cds1"/>
    <property type="gene ID" value="TraesCS2B02G351200"/>
</dbReference>
<dbReference type="Gramene" id="TraesCLE_scaffold_030478_01G000100.1">
    <property type="protein sequence ID" value="TraesCLE_scaffold_030478_01G000100.1"/>
    <property type="gene ID" value="TraesCLE_scaffold_030478_01G000100"/>
</dbReference>
<evidence type="ECO:0000313" key="10">
    <source>
        <dbReference type="EnsemblPlants" id="TraesCS2B02G351200.1.cds1"/>
    </source>
</evidence>
<dbReference type="Gramene" id="TraesCS2B02G351200.1">
    <property type="protein sequence ID" value="TraesCS2B02G351200.1.cds1"/>
    <property type="gene ID" value="TraesCS2B02G351200"/>
</dbReference>
<keyword evidence="4" id="KW-0862">Zinc</keyword>
<sequence length="484" mass="51202">MDLRAFYFQAAEAAATATVTATEDDDVTTPKLSPSAAVPQEGQSSGSASPVAVVMNSEGSGGARDLICPECGKAFLSDKAMYGHLRCHPGRRNKGAIRPPTPVASASSVTRGDAKARKVLWMEDDLPTKWPLTAKRGRTPTVATSVTVQPVSVLESTYSAEEEAANTLLDLAQNARNAAVAEQEMQMPQADQFELPAHHVADPVAPEPEQPVIPDMAAGADALQHVQQAETRAPVEHIFGIILQPQAPGVEPSNFIAASEPVNNSAPVVVRDEDKSISPAVKKLKKRRFHDPVGQSPDSSQPPPDPEDVRPPVRRIPSPASDRRYACPSCYKSFPTHQALGGHMASHNRAIRCAAAQQVDGLAVAQAVQNILAHRQRQESANASASGIVGEDLQISLRPPKPVSHTCVRCRQIFSTGQALGGHMRKHFLEDRLQAAAAAAAPATAPPALAAAAAVALAIAPAAVPAAQDGPPRDFDLNEMMPWE</sequence>
<keyword evidence="3 7" id="KW-0863">Zinc-finger</keyword>
<dbReference type="SMART" id="SM00355">
    <property type="entry name" value="ZnF_C2H2"/>
    <property type="match status" value="3"/>
</dbReference>
<dbReference type="Gramene" id="TraesPARA_EIv1.0_0533230.1">
    <property type="protein sequence ID" value="TraesPARA_EIv1.0_0533230.1.CDS1"/>
    <property type="gene ID" value="TraesPARA_EIv1.0_0533230"/>
</dbReference>
<evidence type="ECO:0000313" key="11">
    <source>
        <dbReference type="Proteomes" id="UP000019116"/>
    </source>
</evidence>
<evidence type="ECO:0000256" key="7">
    <source>
        <dbReference type="PROSITE-ProRule" id="PRU00042"/>
    </source>
</evidence>
<keyword evidence="5" id="KW-0805">Transcription regulation</keyword>
<dbReference type="PROSITE" id="PS50157">
    <property type="entry name" value="ZINC_FINGER_C2H2_2"/>
    <property type="match status" value="3"/>
</dbReference>
<dbReference type="Gramene" id="TraesLDM2B03G00974360.1">
    <property type="protein sequence ID" value="TraesLDM2B03G00974360.1.CDS1"/>
    <property type="gene ID" value="TraesLDM2B03G00974360"/>
</dbReference>
<dbReference type="STRING" id="4565.A0A3B6CAV5"/>
<dbReference type="Gramene" id="TraesMAC2B03G00971180.1">
    <property type="protein sequence ID" value="TraesMAC2B03G00971180.1.CDS1"/>
    <property type="gene ID" value="TraesMAC2B03G00971180"/>
</dbReference>
<dbReference type="GO" id="GO:0000976">
    <property type="term" value="F:transcription cis-regulatory region binding"/>
    <property type="evidence" value="ECO:0000318"/>
    <property type="project" value="GO_Central"/>
</dbReference>
<evidence type="ECO:0000256" key="2">
    <source>
        <dbReference type="ARBA" id="ARBA00022737"/>
    </source>
</evidence>
<dbReference type="GO" id="GO:0005634">
    <property type="term" value="C:nucleus"/>
    <property type="evidence" value="ECO:0000318"/>
    <property type="project" value="GO_Central"/>
</dbReference>
<dbReference type="Gramene" id="TraesSYM2B03G00987990.1">
    <property type="protein sequence ID" value="TraesSYM2B03G00987990.1.CDS1"/>
    <property type="gene ID" value="TraesSYM2B03G00987990"/>
</dbReference>
<feature type="domain" description="C2H2-type" evidence="9">
    <location>
        <begin position="325"/>
        <end position="347"/>
    </location>
</feature>
<keyword evidence="6" id="KW-0804">Transcription</keyword>
<dbReference type="Gene3D" id="3.30.160.60">
    <property type="entry name" value="Classic Zinc Finger"/>
    <property type="match status" value="1"/>
</dbReference>
<dbReference type="InterPro" id="IPR044653">
    <property type="entry name" value="AZF1/2/3-like"/>
</dbReference>
<dbReference type="InterPro" id="IPR013087">
    <property type="entry name" value="Znf_C2H2_type"/>
</dbReference>
<protein>
    <recommendedName>
        <fullName evidence="9">C2H2-type domain-containing protein</fullName>
    </recommendedName>
</protein>
<dbReference type="GO" id="GO:0003700">
    <property type="term" value="F:DNA-binding transcription factor activity"/>
    <property type="evidence" value="ECO:0000318"/>
    <property type="project" value="GO_Central"/>
</dbReference>
<dbReference type="OrthoDB" id="6077919at2759"/>
<accession>A0A3B6CAV5</accession>
<reference evidence="10" key="1">
    <citation type="submission" date="2018-08" db="EMBL/GenBank/DDBJ databases">
        <authorList>
            <person name="Rossello M."/>
        </authorList>
    </citation>
    <scope>NUCLEOTIDE SEQUENCE [LARGE SCALE GENOMIC DNA]</scope>
    <source>
        <strain evidence="10">cv. Chinese Spring</strain>
    </source>
</reference>
<dbReference type="Gramene" id="TraesARI2B03G00988450.1">
    <property type="protein sequence ID" value="TraesARI2B03G00988450.1.CDS1"/>
    <property type="gene ID" value="TraesARI2B03G00988450"/>
</dbReference>
<proteinExistence type="predicted"/>
<gene>
    <name evidence="10" type="primary">LOC123041521</name>
</gene>
<keyword evidence="1" id="KW-0479">Metal-binding</keyword>
<feature type="region of interest" description="Disordered" evidence="8">
    <location>
        <begin position="20"/>
        <end position="53"/>
    </location>
</feature>
<evidence type="ECO:0000256" key="3">
    <source>
        <dbReference type="ARBA" id="ARBA00022771"/>
    </source>
</evidence>
<dbReference type="Gramene" id="TraesCS2B03G0905700.1">
    <property type="protein sequence ID" value="TraesCS2B03G0905700.1.CDS1"/>
    <property type="gene ID" value="TraesCS2B03G0905700"/>
</dbReference>